<dbReference type="PIRSF" id="PIRSF004848">
    <property type="entry name" value="YBL036c_PLPDEIII"/>
    <property type="match status" value="1"/>
</dbReference>
<sequence>MYMLITSLGGKDLVIEENINKIKKNLSKDVTLVAVSKTKPIEDIEIAYKAGQRDFGENKVQELIEKEEILEKDIRWHFIGSLQTNKVKYLVGKVYLIHSLSSIKLLKKIESEFSKEGFIANLLIQINIGKEENKSGIFEEELDALINEIELCNNCKVRGLMAIIPKGNDTENRYYFKKMKYIYDTLSKKSYKNISMEILSMGMTNDYKIAIEEGSNLIRIGEGIFGKRNILGGLTNG</sequence>
<organism evidence="6 7">
    <name type="scientific">Clostridium sartagoforme AAU1</name>
    <dbReference type="NCBI Taxonomy" id="1202534"/>
    <lineage>
        <taxon>Bacteria</taxon>
        <taxon>Bacillati</taxon>
        <taxon>Bacillota</taxon>
        <taxon>Clostridia</taxon>
        <taxon>Eubacteriales</taxon>
        <taxon>Clostridiaceae</taxon>
        <taxon>Clostridium</taxon>
    </lineage>
</organism>
<keyword evidence="7" id="KW-1185">Reference proteome</keyword>
<evidence type="ECO:0000313" key="7">
    <source>
        <dbReference type="Proteomes" id="UP000013988"/>
    </source>
</evidence>
<dbReference type="HAMAP" id="MF_02087">
    <property type="entry name" value="PLP_homeostasis"/>
    <property type="match status" value="1"/>
</dbReference>
<comment type="function">
    <text evidence="2">Pyridoxal 5'-phosphate (PLP)-binding protein, which is involved in PLP homeostasis.</text>
</comment>
<dbReference type="GO" id="GO:0030170">
    <property type="term" value="F:pyridoxal phosphate binding"/>
    <property type="evidence" value="ECO:0007669"/>
    <property type="project" value="UniProtKB-UniRule"/>
</dbReference>
<evidence type="ECO:0000256" key="3">
    <source>
        <dbReference type="PIRSR" id="PIRSR004848-1"/>
    </source>
</evidence>
<dbReference type="InterPro" id="IPR029066">
    <property type="entry name" value="PLP-binding_barrel"/>
</dbReference>
<dbReference type="PANTHER" id="PTHR10146:SF14">
    <property type="entry name" value="PYRIDOXAL PHOSPHATE HOMEOSTASIS PROTEIN"/>
    <property type="match status" value="1"/>
</dbReference>
<evidence type="ECO:0000259" key="5">
    <source>
        <dbReference type="Pfam" id="PF01168"/>
    </source>
</evidence>
<evidence type="ECO:0000256" key="2">
    <source>
        <dbReference type="HAMAP-Rule" id="MF_02087"/>
    </source>
</evidence>
<dbReference type="Gene3D" id="3.20.20.10">
    <property type="entry name" value="Alanine racemase"/>
    <property type="match status" value="1"/>
</dbReference>
<comment type="cofactor">
    <cofactor evidence="3">
        <name>pyridoxal 5'-phosphate</name>
        <dbReference type="ChEBI" id="CHEBI:597326"/>
    </cofactor>
</comment>
<dbReference type="NCBIfam" id="TIGR00044">
    <property type="entry name" value="YggS family pyridoxal phosphate-dependent enzyme"/>
    <property type="match status" value="1"/>
</dbReference>
<accession>R9CBR5</accession>
<dbReference type="CDD" id="cd00635">
    <property type="entry name" value="PLPDE_III_YBL036c_like"/>
    <property type="match status" value="1"/>
</dbReference>
<dbReference type="InterPro" id="IPR011078">
    <property type="entry name" value="PyrdxlP_homeostasis"/>
</dbReference>
<dbReference type="Proteomes" id="UP000013988">
    <property type="component" value="Unassembled WGS sequence"/>
</dbReference>
<dbReference type="InterPro" id="IPR001608">
    <property type="entry name" value="Ala_racemase_N"/>
</dbReference>
<name>R9CBR5_9CLOT</name>
<evidence type="ECO:0000256" key="4">
    <source>
        <dbReference type="RuleBase" id="RU004514"/>
    </source>
</evidence>
<dbReference type="EMBL" id="ASRV01000088">
    <property type="protein sequence ID" value="EOR26737.1"/>
    <property type="molecule type" value="Genomic_DNA"/>
</dbReference>
<feature type="modified residue" description="N6-(pyridoxal phosphate)lysine" evidence="2 3">
    <location>
        <position position="37"/>
    </location>
</feature>
<keyword evidence="1 2" id="KW-0663">Pyridoxal phosphate</keyword>
<gene>
    <name evidence="6" type="ORF">A500_07068</name>
</gene>
<dbReference type="PATRIC" id="fig|1202534.3.peg.1415"/>
<dbReference type="PROSITE" id="PS01211">
    <property type="entry name" value="UPF0001"/>
    <property type="match status" value="1"/>
</dbReference>
<evidence type="ECO:0000256" key="1">
    <source>
        <dbReference type="ARBA" id="ARBA00022898"/>
    </source>
</evidence>
<dbReference type="PANTHER" id="PTHR10146">
    <property type="entry name" value="PROLINE SYNTHETASE CO-TRANSCRIBED BACTERIAL HOMOLOG PROTEIN"/>
    <property type="match status" value="1"/>
</dbReference>
<protein>
    <recommendedName>
        <fullName evidence="2">Pyridoxal phosphate homeostasis protein</fullName>
        <shortName evidence="2">PLP homeostasis protein</shortName>
    </recommendedName>
</protein>
<dbReference type="AlphaFoldDB" id="R9CBR5"/>
<comment type="caution">
    <text evidence="6">The sequence shown here is derived from an EMBL/GenBank/DDBJ whole genome shotgun (WGS) entry which is preliminary data.</text>
</comment>
<feature type="domain" description="Alanine racemase N-terminal" evidence="5">
    <location>
        <begin position="15"/>
        <end position="227"/>
    </location>
</feature>
<dbReference type="SUPFAM" id="SSF51419">
    <property type="entry name" value="PLP-binding barrel"/>
    <property type="match status" value="1"/>
</dbReference>
<evidence type="ECO:0000313" key="6">
    <source>
        <dbReference type="EMBL" id="EOR26737.1"/>
    </source>
</evidence>
<comment type="similarity">
    <text evidence="2 4">Belongs to the pyridoxal phosphate-binding protein YggS/PROSC family.</text>
</comment>
<proteinExistence type="inferred from homology"/>
<dbReference type="FunFam" id="3.20.20.10:FF:000018">
    <property type="entry name" value="Pyridoxal phosphate homeostasis protein"/>
    <property type="match status" value="1"/>
</dbReference>
<reference evidence="6 7" key="1">
    <citation type="submission" date="2013-03" db="EMBL/GenBank/DDBJ databases">
        <title>Whole genome shotgun sequencing of Clostridium sartagoforme AAU1.</title>
        <authorList>
            <person name="Joshi C.G."/>
            <person name="Duggirala S.M."/>
            <person name="Nathani N.M."/>
            <person name="Bhatt V.D."/>
            <person name="Patel A.K."/>
            <person name="Pandya P.R."/>
            <person name="KaPatel J.A."/>
        </authorList>
    </citation>
    <scope>NUCLEOTIDE SEQUENCE [LARGE SCALE GENOMIC DNA]</scope>
    <source>
        <strain evidence="6 7">AAU1</strain>
    </source>
</reference>
<dbReference type="Pfam" id="PF01168">
    <property type="entry name" value="Ala_racemase_N"/>
    <property type="match status" value="1"/>
</dbReference>